<feature type="chain" id="PRO_5007573838" evidence="1">
    <location>
        <begin position="21"/>
        <end position="192"/>
    </location>
</feature>
<feature type="signal peptide" evidence="1">
    <location>
        <begin position="1"/>
        <end position="20"/>
    </location>
</feature>
<evidence type="ECO:0000313" key="3">
    <source>
        <dbReference type="Proteomes" id="UP000075391"/>
    </source>
</evidence>
<reference evidence="2 3" key="1">
    <citation type="submission" date="2016-03" db="EMBL/GenBank/DDBJ databases">
        <authorList>
            <person name="Ploux O."/>
        </authorList>
    </citation>
    <scope>NUCLEOTIDE SEQUENCE [LARGE SCALE GENOMIC DNA]</scope>
    <source>
        <strain evidence="2 3">BER2</strain>
    </source>
</reference>
<comment type="caution">
    <text evidence="2">The sequence shown here is derived from an EMBL/GenBank/DDBJ whole genome shotgun (WGS) entry which is preliminary data.</text>
</comment>
<dbReference type="AlphaFoldDB" id="A0A150WW73"/>
<name>A0A150WW73_BDEBC</name>
<accession>A0A150WW73</accession>
<proteinExistence type="predicted"/>
<dbReference type="Proteomes" id="UP000075391">
    <property type="component" value="Unassembled WGS sequence"/>
</dbReference>
<gene>
    <name evidence="2" type="ORF">AZI85_01820</name>
</gene>
<protein>
    <submittedName>
        <fullName evidence="2">Uncharacterized protein</fullName>
    </submittedName>
</protein>
<evidence type="ECO:0000313" key="2">
    <source>
        <dbReference type="EMBL" id="KYG70694.1"/>
    </source>
</evidence>
<organism evidence="2 3">
    <name type="scientific">Bdellovibrio bacteriovorus</name>
    <dbReference type="NCBI Taxonomy" id="959"/>
    <lineage>
        <taxon>Bacteria</taxon>
        <taxon>Pseudomonadati</taxon>
        <taxon>Bdellovibrionota</taxon>
        <taxon>Bdellovibrionia</taxon>
        <taxon>Bdellovibrionales</taxon>
        <taxon>Pseudobdellovibrionaceae</taxon>
        <taxon>Bdellovibrio</taxon>
    </lineage>
</organism>
<keyword evidence="1" id="KW-0732">Signal</keyword>
<sequence length="192" mass="21487">MLRSLLLATMIGLMGFTASAANYYETTTEEEHIMPAGDDRWVPWPWAMVQPFPWSDIQGLWKVEQGDFTSYFALKVVRQKSTGIRQLQVKQFDGDTCRVLATGVGIERSNKVLAQMTSKLGATYRVQLSAFSEKDLQDLTIPPLKGDMPTEAVMVLSMGALDNKGIEGMVHMQIMKISAHLTQKVCLEDIKK</sequence>
<dbReference type="EMBL" id="LUKF01000001">
    <property type="protein sequence ID" value="KYG70694.1"/>
    <property type="molecule type" value="Genomic_DNA"/>
</dbReference>
<dbReference type="OrthoDB" id="5292135at2"/>
<evidence type="ECO:0000256" key="1">
    <source>
        <dbReference type="SAM" id="SignalP"/>
    </source>
</evidence>
<dbReference type="RefSeq" id="WP_063242463.1">
    <property type="nucleotide sequence ID" value="NZ_CP168967.1"/>
</dbReference>